<organism evidence="2 3">
    <name type="scientific">Skeletonema marinoi</name>
    <dbReference type="NCBI Taxonomy" id="267567"/>
    <lineage>
        <taxon>Eukaryota</taxon>
        <taxon>Sar</taxon>
        <taxon>Stramenopiles</taxon>
        <taxon>Ochrophyta</taxon>
        <taxon>Bacillariophyta</taxon>
        <taxon>Coscinodiscophyceae</taxon>
        <taxon>Thalassiosirophycidae</taxon>
        <taxon>Thalassiosirales</taxon>
        <taxon>Skeletonemataceae</taxon>
        <taxon>Skeletonema</taxon>
        <taxon>Skeletonema marinoi-dohrnii complex</taxon>
    </lineage>
</organism>
<feature type="compositionally biased region" description="Polar residues" evidence="1">
    <location>
        <begin position="326"/>
        <end position="338"/>
    </location>
</feature>
<dbReference type="AlphaFoldDB" id="A0AAD8YMD1"/>
<gene>
    <name evidence="2" type="ORF">QTG54_001228</name>
</gene>
<name>A0AAD8YMD1_9STRA</name>
<evidence type="ECO:0000313" key="3">
    <source>
        <dbReference type="Proteomes" id="UP001224775"/>
    </source>
</evidence>
<feature type="compositionally biased region" description="Polar residues" evidence="1">
    <location>
        <begin position="137"/>
        <end position="161"/>
    </location>
</feature>
<reference evidence="2" key="1">
    <citation type="submission" date="2023-06" db="EMBL/GenBank/DDBJ databases">
        <title>Survivors Of The Sea: Transcriptome response of Skeletonema marinoi to long-term dormancy.</title>
        <authorList>
            <person name="Pinder M.I.M."/>
            <person name="Kourtchenko O."/>
            <person name="Robertson E.K."/>
            <person name="Larsson T."/>
            <person name="Maumus F."/>
            <person name="Osuna-Cruz C.M."/>
            <person name="Vancaester E."/>
            <person name="Stenow R."/>
            <person name="Vandepoele K."/>
            <person name="Ploug H."/>
            <person name="Bruchert V."/>
            <person name="Godhe A."/>
            <person name="Topel M."/>
        </authorList>
    </citation>
    <scope>NUCLEOTIDE SEQUENCE</scope>
    <source>
        <strain evidence="2">R05AC</strain>
    </source>
</reference>
<dbReference type="Proteomes" id="UP001224775">
    <property type="component" value="Unassembled WGS sequence"/>
</dbReference>
<proteinExistence type="predicted"/>
<feature type="compositionally biased region" description="Basic and acidic residues" evidence="1">
    <location>
        <begin position="351"/>
        <end position="365"/>
    </location>
</feature>
<dbReference type="EMBL" id="JATAAI010000001">
    <property type="protein sequence ID" value="KAK1749289.1"/>
    <property type="molecule type" value="Genomic_DNA"/>
</dbReference>
<protein>
    <submittedName>
        <fullName evidence="2">Uncharacterized protein</fullName>
    </submittedName>
</protein>
<keyword evidence="3" id="KW-1185">Reference proteome</keyword>
<feature type="region of interest" description="Disordered" evidence="1">
    <location>
        <begin position="320"/>
        <end position="369"/>
    </location>
</feature>
<comment type="caution">
    <text evidence="2">The sequence shown here is derived from an EMBL/GenBank/DDBJ whole genome shotgun (WGS) entry which is preliminary data.</text>
</comment>
<accession>A0AAD8YMD1</accession>
<feature type="region of interest" description="Disordered" evidence="1">
    <location>
        <begin position="123"/>
        <end position="163"/>
    </location>
</feature>
<evidence type="ECO:0000256" key="1">
    <source>
        <dbReference type="SAM" id="MobiDB-lite"/>
    </source>
</evidence>
<evidence type="ECO:0000313" key="2">
    <source>
        <dbReference type="EMBL" id="KAK1749289.1"/>
    </source>
</evidence>
<sequence length="437" mass="49156">MEAQRYNSVGGVVAAQAVKATDECGVGGTRKNQFPTQQPMMPPHYFPPHQYPPGHFPGYPMYPPMPYPHMYGYHQYPPRTHPHMNVNTMRQPYNAMPPAFAKPPNSVPQAIFSTKNDLKVEAKAGGRSAPADKPLDQKSSLSIKPTVSTETSRSASPSDTQPVVMKTKTEMMSNSQVSLQGSTSVETEPDTFVMKQPFKRSESDLETSGHVLKEKQNTVNEQEDVLPLTQQKKQEDLPSLLSPEKEEFIHKPREEIQVHPYADASTTSSNFAVPEKEKSEVNLDDLDNALVFHCADTDTKFREGVESLLLLSQVAEKLKPTEEDSNMGSIHSQQSGQEKPSKKRKLQLPMRTDRKEEGPLPKRIPEPPQRTPAFFHFLLHHKESIEEAIFSDEDTCYGVERSEQVAKEGALWWLATTDDEKQRWADVSTQKYLGLLS</sequence>